<keyword evidence="10" id="KW-1185">Reference proteome</keyword>
<dbReference type="Pfam" id="PF07885">
    <property type="entry name" value="Ion_trans_2"/>
    <property type="match status" value="1"/>
</dbReference>
<evidence type="ECO:0000313" key="9">
    <source>
        <dbReference type="EMBL" id="CAB4025242.1"/>
    </source>
</evidence>
<comment type="subcellular location">
    <subcellularLocation>
        <location evidence="1">Membrane</location>
        <topology evidence="1">Multi-pass membrane protein</topology>
    </subcellularLocation>
</comment>
<evidence type="ECO:0000256" key="2">
    <source>
        <dbReference type="ARBA" id="ARBA00022448"/>
    </source>
</evidence>
<evidence type="ECO:0000256" key="4">
    <source>
        <dbReference type="ARBA" id="ARBA00022989"/>
    </source>
</evidence>
<evidence type="ECO:0000256" key="6">
    <source>
        <dbReference type="ARBA" id="ARBA00023136"/>
    </source>
</evidence>
<dbReference type="OrthoDB" id="5985333at2759"/>
<accession>A0A6S7KCG3</accession>
<proteinExistence type="predicted"/>
<comment type="caution">
    <text evidence="9">The sequence shown here is derived from an EMBL/GenBank/DDBJ whole genome shotgun (WGS) entry which is preliminary data.</text>
</comment>
<evidence type="ECO:0000256" key="3">
    <source>
        <dbReference type="ARBA" id="ARBA00022692"/>
    </source>
</evidence>
<feature type="non-terminal residue" evidence="9">
    <location>
        <position position="277"/>
    </location>
</feature>
<dbReference type="GO" id="GO:0005251">
    <property type="term" value="F:delayed rectifier potassium channel activity"/>
    <property type="evidence" value="ECO:0007669"/>
    <property type="project" value="TreeGrafter"/>
</dbReference>
<sequence length="277" mass="30789">MKVVHSVLAVIVLVDFVLEVRSDGETSPALVWWEKEPLIFFENKTSSIQDLKGILPEIWPTVVEQCQKYLTSDELQTLKHGRALKMPSALPTSEFSEKLGAKSILMPVKLRKEKVSVLGMHFVKLIDSPGVAVLMKKTLTGTDLLNAILLAWPILIFVILSASLSGFVIWFLEHRSNPQMFDPFCPKGVLNGFWWAAVTMTTVGYGDVTPKTILGRLFTILWISAGLVILAMYMGVVTTSLAATRLEGTQHFYGITVSAVNLTEEEKFAILHNTNLK</sequence>
<feature type="domain" description="Potassium channel" evidence="8">
    <location>
        <begin position="186"/>
        <end position="240"/>
    </location>
</feature>
<keyword evidence="5" id="KW-0406">Ion transport</keyword>
<dbReference type="Gene3D" id="1.10.287.70">
    <property type="match status" value="1"/>
</dbReference>
<keyword evidence="4" id="KW-1133">Transmembrane helix</keyword>
<reference evidence="9" key="1">
    <citation type="submission" date="2020-04" db="EMBL/GenBank/DDBJ databases">
        <authorList>
            <person name="Alioto T."/>
            <person name="Alioto T."/>
            <person name="Gomez Garrido J."/>
        </authorList>
    </citation>
    <scope>NUCLEOTIDE SEQUENCE</scope>
    <source>
        <strain evidence="9">A484AB</strain>
    </source>
</reference>
<dbReference type="InterPro" id="IPR013099">
    <property type="entry name" value="K_chnl_dom"/>
</dbReference>
<name>A0A6S7KCG3_PARCT</name>
<dbReference type="PANTHER" id="PTHR11537">
    <property type="entry name" value="VOLTAGE-GATED POTASSIUM CHANNEL"/>
    <property type="match status" value="1"/>
</dbReference>
<dbReference type="SUPFAM" id="SSF81324">
    <property type="entry name" value="Voltage-gated potassium channels"/>
    <property type="match status" value="1"/>
</dbReference>
<dbReference type="GO" id="GO:0008076">
    <property type="term" value="C:voltage-gated potassium channel complex"/>
    <property type="evidence" value="ECO:0007669"/>
    <property type="project" value="InterPro"/>
</dbReference>
<evidence type="ECO:0000256" key="5">
    <source>
        <dbReference type="ARBA" id="ARBA00023065"/>
    </source>
</evidence>
<organism evidence="9 10">
    <name type="scientific">Paramuricea clavata</name>
    <name type="common">Red gorgonian</name>
    <name type="synonym">Violescent sea-whip</name>
    <dbReference type="NCBI Taxonomy" id="317549"/>
    <lineage>
        <taxon>Eukaryota</taxon>
        <taxon>Metazoa</taxon>
        <taxon>Cnidaria</taxon>
        <taxon>Anthozoa</taxon>
        <taxon>Octocorallia</taxon>
        <taxon>Malacalcyonacea</taxon>
        <taxon>Plexauridae</taxon>
        <taxon>Paramuricea</taxon>
    </lineage>
</organism>
<evidence type="ECO:0000313" key="10">
    <source>
        <dbReference type="Proteomes" id="UP001152795"/>
    </source>
</evidence>
<dbReference type="PANTHER" id="PTHR11537:SF252">
    <property type="entry name" value="POTASSIUM VOLTAGE-GATED CHANNEL PROTEIN SHAW"/>
    <property type="match status" value="1"/>
</dbReference>
<dbReference type="GO" id="GO:0015276">
    <property type="term" value="F:ligand-gated monoatomic ion channel activity"/>
    <property type="evidence" value="ECO:0007669"/>
    <property type="project" value="InterPro"/>
</dbReference>
<dbReference type="InterPro" id="IPR028325">
    <property type="entry name" value="VG_K_chnl"/>
</dbReference>
<dbReference type="EMBL" id="CACRXK020013499">
    <property type="protein sequence ID" value="CAB4025242.1"/>
    <property type="molecule type" value="Genomic_DNA"/>
</dbReference>
<evidence type="ECO:0000256" key="7">
    <source>
        <dbReference type="ARBA" id="ARBA00023303"/>
    </source>
</evidence>
<evidence type="ECO:0000259" key="8">
    <source>
        <dbReference type="Pfam" id="PF07885"/>
    </source>
</evidence>
<keyword evidence="2" id="KW-0813">Transport</keyword>
<gene>
    <name evidence="9" type="ORF">PACLA_8A071345</name>
</gene>
<keyword evidence="3" id="KW-0812">Transmembrane</keyword>
<dbReference type="GO" id="GO:0001508">
    <property type="term" value="P:action potential"/>
    <property type="evidence" value="ECO:0007669"/>
    <property type="project" value="TreeGrafter"/>
</dbReference>
<keyword evidence="6" id="KW-0472">Membrane</keyword>
<evidence type="ECO:0000256" key="1">
    <source>
        <dbReference type="ARBA" id="ARBA00004141"/>
    </source>
</evidence>
<dbReference type="AlphaFoldDB" id="A0A6S7KCG3"/>
<keyword evidence="7 9" id="KW-0407">Ion channel</keyword>
<protein>
    <submittedName>
        <fullName evidence="9">Potassium channel</fullName>
    </submittedName>
</protein>
<dbReference type="Proteomes" id="UP001152795">
    <property type="component" value="Unassembled WGS sequence"/>
</dbReference>